<accession>A0A9J6G722</accession>
<dbReference type="VEuPathDB" id="VectorBase:HLOH_051864"/>
<organism evidence="2 3">
    <name type="scientific">Haemaphysalis longicornis</name>
    <name type="common">Bush tick</name>
    <dbReference type="NCBI Taxonomy" id="44386"/>
    <lineage>
        <taxon>Eukaryota</taxon>
        <taxon>Metazoa</taxon>
        <taxon>Ecdysozoa</taxon>
        <taxon>Arthropoda</taxon>
        <taxon>Chelicerata</taxon>
        <taxon>Arachnida</taxon>
        <taxon>Acari</taxon>
        <taxon>Parasitiformes</taxon>
        <taxon>Ixodida</taxon>
        <taxon>Ixodoidea</taxon>
        <taxon>Ixodidae</taxon>
        <taxon>Haemaphysalinae</taxon>
        <taxon>Haemaphysalis</taxon>
    </lineage>
</organism>
<proteinExistence type="predicted"/>
<feature type="compositionally biased region" description="Basic and acidic residues" evidence="1">
    <location>
        <begin position="1"/>
        <end position="26"/>
    </location>
</feature>
<keyword evidence="3" id="KW-1185">Reference proteome</keyword>
<feature type="compositionally biased region" description="Basic and acidic residues" evidence="1">
    <location>
        <begin position="95"/>
        <end position="105"/>
    </location>
</feature>
<feature type="region of interest" description="Disordered" evidence="1">
    <location>
        <begin position="1"/>
        <end position="37"/>
    </location>
</feature>
<gene>
    <name evidence="2" type="ORF">HPB48_020535</name>
</gene>
<feature type="region of interest" description="Disordered" evidence="1">
    <location>
        <begin position="51"/>
        <end position="111"/>
    </location>
</feature>
<evidence type="ECO:0000313" key="2">
    <source>
        <dbReference type="EMBL" id="KAH9370505.1"/>
    </source>
</evidence>
<dbReference type="AlphaFoldDB" id="A0A9J6G722"/>
<evidence type="ECO:0000256" key="1">
    <source>
        <dbReference type="SAM" id="MobiDB-lite"/>
    </source>
</evidence>
<protein>
    <submittedName>
        <fullName evidence="2">Uncharacterized protein</fullName>
    </submittedName>
</protein>
<dbReference type="Proteomes" id="UP000821853">
    <property type="component" value="Chromosome 3"/>
</dbReference>
<dbReference type="EMBL" id="JABSTR010000005">
    <property type="protein sequence ID" value="KAH9370505.1"/>
    <property type="molecule type" value="Genomic_DNA"/>
</dbReference>
<name>A0A9J6G722_HAELO</name>
<feature type="compositionally biased region" description="Basic and acidic residues" evidence="1">
    <location>
        <begin position="54"/>
        <end position="64"/>
    </location>
</feature>
<comment type="caution">
    <text evidence="2">The sequence shown here is derived from an EMBL/GenBank/DDBJ whole genome shotgun (WGS) entry which is preliminary data.</text>
</comment>
<sequence length="111" mass="12672">MREGEKNDKKNETDRSERRGAKRQDANKNSYLSPSRAGGALLLTNAVAQIDAGSGRESESPTAERRRRRQCRRNSRESETRATKKKKKKRGAPADGERRRDESARRTITSW</sequence>
<evidence type="ECO:0000313" key="3">
    <source>
        <dbReference type="Proteomes" id="UP000821853"/>
    </source>
</evidence>
<reference evidence="2 3" key="1">
    <citation type="journal article" date="2020" name="Cell">
        <title>Large-Scale Comparative Analyses of Tick Genomes Elucidate Their Genetic Diversity and Vector Capacities.</title>
        <authorList>
            <consortium name="Tick Genome and Microbiome Consortium (TIGMIC)"/>
            <person name="Jia N."/>
            <person name="Wang J."/>
            <person name="Shi W."/>
            <person name="Du L."/>
            <person name="Sun Y."/>
            <person name="Zhan W."/>
            <person name="Jiang J.F."/>
            <person name="Wang Q."/>
            <person name="Zhang B."/>
            <person name="Ji P."/>
            <person name="Bell-Sakyi L."/>
            <person name="Cui X.M."/>
            <person name="Yuan T.T."/>
            <person name="Jiang B.G."/>
            <person name="Yang W.F."/>
            <person name="Lam T.T."/>
            <person name="Chang Q.C."/>
            <person name="Ding S.J."/>
            <person name="Wang X.J."/>
            <person name="Zhu J.G."/>
            <person name="Ruan X.D."/>
            <person name="Zhao L."/>
            <person name="Wei J.T."/>
            <person name="Ye R.Z."/>
            <person name="Que T.C."/>
            <person name="Du C.H."/>
            <person name="Zhou Y.H."/>
            <person name="Cheng J.X."/>
            <person name="Dai P.F."/>
            <person name="Guo W.B."/>
            <person name="Han X.H."/>
            <person name="Huang E.J."/>
            <person name="Li L.F."/>
            <person name="Wei W."/>
            <person name="Gao Y.C."/>
            <person name="Liu J.Z."/>
            <person name="Shao H.Z."/>
            <person name="Wang X."/>
            <person name="Wang C.C."/>
            <person name="Yang T.C."/>
            <person name="Huo Q.B."/>
            <person name="Li W."/>
            <person name="Chen H.Y."/>
            <person name="Chen S.E."/>
            <person name="Zhou L.G."/>
            <person name="Ni X.B."/>
            <person name="Tian J.H."/>
            <person name="Sheng Y."/>
            <person name="Liu T."/>
            <person name="Pan Y.S."/>
            <person name="Xia L.Y."/>
            <person name="Li J."/>
            <person name="Zhao F."/>
            <person name="Cao W.C."/>
        </authorList>
    </citation>
    <scope>NUCLEOTIDE SEQUENCE [LARGE SCALE GENOMIC DNA]</scope>
    <source>
        <strain evidence="2">HaeL-2018</strain>
    </source>
</reference>